<keyword evidence="2" id="KW-1185">Reference proteome</keyword>
<sequence>MEVHSSSPSGDEAINPHTRGHSFSNGAILYHHVSISNHVSPFFIHPSGNWGNVLFINPGMKEISPIGSAP</sequence>
<protein>
    <submittedName>
        <fullName evidence="1">Uncharacterized protein</fullName>
    </submittedName>
</protein>
<dbReference type="EMBL" id="OZ034814">
    <property type="protein sequence ID" value="CAL1361034.1"/>
    <property type="molecule type" value="Genomic_DNA"/>
</dbReference>
<dbReference type="Proteomes" id="UP001497516">
    <property type="component" value="Chromosome 10"/>
</dbReference>
<dbReference type="AlphaFoldDB" id="A0AAV2CY73"/>
<reference evidence="1 2" key="1">
    <citation type="submission" date="2024-04" db="EMBL/GenBank/DDBJ databases">
        <authorList>
            <person name="Fracassetti M."/>
        </authorList>
    </citation>
    <scope>NUCLEOTIDE SEQUENCE [LARGE SCALE GENOMIC DNA]</scope>
</reference>
<evidence type="ECO:0000313" key="2">
    <source>
        <dbReference type="Proteomes" id="UP001497516"/>
    </source>
</evidence>
<organism evidence="1 2">
    <name type="scientific">Linum trigynum</name>
    <dbReference type="NCBI Taxonomy" id="586398"/>
    <lineage>
        <taxon>Eukaryota</taxon>
        <taxon>Viridiplantae</taxon>
        <taxon>Streptophyta</taxon>
        <taxon>Embryophyta</taxon>
        <taxon>Tracheophyta</taxon>
        <taxon>Spermatophyta</taxon>
        <taxon>Magnoliopsida</taxon>
        <taxon>eudicotyledons</taxon>
        <taxon>Gunneridae</taxon>
        <taxon>Pentapetalae</taxon>
        <taxon>rosids</taxon>
        <taxon>fabids</taxon>
        <taxon>Malpighiales</taxon>
        <taxon>Linaceae</taxon>
        <taxon>Linum</taxon>
    </lineage>
</organism>
<name>A0AAV2CY73_9ROSI</name>
<evidence type="ECO:0000313" key="1">
    <source>
        <dbReference type="EMBL" id="CAL1361034.1"/>
    </source>
</evidence>
<accession>A0AAV2CY73</accession>
<proteinExistence type="predicted"/>
<gene>
    <name evidence="1" type="ORF">LTRI10_LOCUS8432</name>
</gene>